<evidence type="ECO:0000256" key="1">
    <source>
        <dbReference type="ARBA" id="ARBA00022617"/>
    </source>
</evidence>
<dbReference type="Proteomes" id="UP001386437">
    <property type="component" value="Unassembled WGS sequence"/>
</dbReference>
<sequence length="185" mass="19811">MNAARVSRAGDRVHAQQPVRSARATVPLWIGAARRVSMLLLACTATFTPTSSAHAQASADASLAQQHWVLNCMGCHTATGGGIPGKVPPLTNSLGYFEHLPAGREYVMRVPGASNSALSDQELADVLNWLLTTTNRDALPKDFKPYTAAEITAHRRPAFSDVATVRAGLIRDLHARGIKGVADRY</sequence>
<dbReference type="RefSeq" id="WP_336598525.1">
    <property type="nucleotide sequence ID" value="NZ_JACFYJ010000020.1"/>
</dbReference>
<dbReference type="Gene3D" id="1.10.760.10">
    <property type="entry name" value="Cytochrome c-like domain"/>
    <property type="match status" value="2"/>
</dbReference>
<reference evidence="6 7" key="1">
    <citation type="journal article" date="2022" name="Arch. Microbiol.">
        <title>Paraburkholderia bengalensis sp. nov. isolated from roots of Oryza sativa, IR64.</title>
        <authorList>
            <person name="Nag P."/>
            <person name="Mondal N."/>
            <person name="Sarkar J."/>
            <person name="Das S."/>
        </authorList>
    </citation>
    <scope>NUCLEOTIDE SEQUENCE [LARGE SCALE GENOMIC DNA]</scope>
    <source>
        <strain evidence="6 7">IR64_4_BI</strain>
    </source>
</reference>
<name>A0ABU8IRV8_9BURK</name>
<keyword evidence="2 4" id="KW-0479">Metal-binding</keyword>
<evidence type="ECO:0000256" key="3">
    <source>
        <dbReference type="ARBA" id="ARBA00023004"/>
    </source>
</evidence>
<feature type="domain" description="Cytochrome c" evidence="5">
    <location>
        <begin position="59"/>
        <end position="134"/>
    </location>
</feature>
<proteinExistence type="predicted"/>
<protein>
    <submittedName>
        <fullName evidence="6">Cytochrome c</fullName>
    </submittedName>
</protein>
<comment type="caution">
    <text evidence="6">The sequence shown here is derived from an EMBL/GenBank/DDBJ whole genome shotgun (WGS) entry which is preliminary data.</text>
</comment>
<gene>
    <name evidence="6" type="ORF">H3V53_14480</name>
</gene>
<accession>A0ABU8IRV8</accession>
<evidence type="ECO:0000256" key="4">
    <source>
        <dbReference type="PROSITE-ProRule" id="PRU00433"/>
    </source>
</evidence>
<dbReference type="InterPro" id="IPR036909">
    <property type="entry name" value="Cyt_c-like_dom_sf"/>
</dbReference>
<evidence type="ECO:0000259" key="5">
    <source>
        <dbReference type="PROSITE" id="PS51007"/>
    </source>
</evidence>
<keyword evidence="1 4" id="KW-0349">Heme</keyword>
<keyword evidence="3 4" id="KW-0408">Iron</keyword>
<dbReference type="EMBL" id="JACFYJ010000020">
    <property type="protein sequence ID" value="MEI5998368.1"/>
    <property type="molecule type" value="Genomic_DNA"/>
</dbReference>
<evidence type="ECO:0000313" key="7">
    <source>
        <dbReference type="Proteomes" id="UP001386437"/>
    </source>
</evidence>
<organism evidence="6 7">
    <name type="scientific">Paraburkholderia bengalensis</name>
    <dbReference type="NCBI Taxonomy" id="2747562"/>
    <lineage>
        <taxon>Bacteria</taxon>
        <taxon>Pseudomonadati</taxon>
        <taxon>Pseudomonadota</taxon>
        <taxon>Betaproteobacteria</taxon>
        <taxon>Burkholderiales</taxon>
        <taxon>Burkholderiaceae</taxon>
        <taxon>Paraburkholderia</taxon>
    </lineage>
</organism>
<keyword evidence="7" id="KW-1185">Reference proteome</keyword>
<dbReference type="PROSITE" id="PS51007">
    <property type="entry name" value="CYTC"/>
    <property type="match status" value="1"/>
</dbReference>
<evidence type="ECO:0000256" key="2">
    <source>
        <dbReference type="ARBA" id="ARBA00022723"/>
    </source>
</evidence>
<evidence type="ECO:0000313" key="6">
    <source>
        <dbReference type="EMBL" id="MEI5998368.1"/>
    </source>
</evidence>
<dbReference type="InterPro" id="IPR009056">
    <property type="entry name" value="Cyt_c-like_dom"/>
</dbReference>
<dbReference type="SUPFAM" id="SSF46626">
    <property type="entry name" value="Cytochrome c"/>
    <property type="match status" value="1"/>
</dbReference>